<dbReference type="InParanoid" id="A0A1Y2AKX7"/>
<comment type="caution">
    <text evidence="3">The sequence shown here is derived from an EMBL/GenBank/DDBJ whole genome shotgun (WGS) entry which is preliminary data.</text>
</comment>
<organism evidence="3 4">
    <name type="scientific">Naematelia encephala</name>
    <dbReference type="NCBI Taxonomy" id="71784"/>
    <lineage>
        <taxon>Eukaryota</taxon>
        <taxon>Fungi</taxon>
        <taxon>Dikarya</taxon>
        <taxon>Basidiomycota</taxon>
        <taxon>Agaricomycotina</taxon>
        <taxon>Tremellomycetes</taxon>
        <taxon>Tremellales</taxon>
        <taxon>Naemateliaceae</taxon>
        <taxon>Naematelia</taxon>
    </lineage>
</organism>
<reference evidence="3 4" key="1">
    <citation type="submission" date="2016-07" db="EMBL/GenBank/DDBJ databases">
        <title>Pervasive Adenine N6-methylation of Active Genes in Fungi.</title>
        <authorList>
            <consortium name="DOE Joint Genome Institute"/>
            <person name="Mondo S.J."/>
            <person name="Dannebaum R.O."/>
            <person name="Kuo R.C."/>
            <person name="Labutti K."/>
            <person name="Haridas S."/>
            <person name="Kuo A."/>
            <person name="Salamov A."/>
            <person name="Ahrendt S.R."/>
            <person name="Lipzen A."/>
            <person name="Sullivan W."/>
            <person name="Andreopoulos W.B."/>
            <person name="Clum A."/>
            <person name="Lindquist E."/>
            <person name="Daum C."/>
            <person name="Ramamoorthy G.K."/>
            <person name="Gryganskyi A."/>
            <person name="Culley D."/>
            <person name="Magnuson J.K."/>
            <person name="James T.Y."/>
            <person name="O'Malley M.A."/>
            <person name="Stajich J.E."/>
            <person name="Spatafora J.W."/>
            <person name="Visel A."/>
            <person name="Grigoriev I.V."/>
        </authorList>
    </citation>
    <scope>NUCLEOTIDE SEQUENCE [LARGE SCALE GENOMIC DNA]</scope>
    <source>
        <strain evidence="3 4">68-887.2</strain>
    </source>
</reference>
<dbReference type="Proteomes" id="UP000193986">
    <property type="component" value="Unassembled WGS sequence"/>
</dbReference>
<dbReference type="AlphaFoldDB" id="A0A1Y2AKX7"/>
<feature type="compositionally biased region" description="Polar residues" evidence="1">
    <location>
        <begin position="72"/>
        <end position="84"/>
    </location>
</feature>
<keyword evidence="2" id="KW-0472">Membrane</keyword>
<evidence type="ECO:0000256" key="2">
    <source>
        <dbReference type="SAM" id="Phobius"/>
    </source>
</evidence>
<proteinExistence type="predicted"/>
<keyword evidence="2" id="KW-1133">Transmembrane helix</keyword>
<keyword evidence="4" id="KW-1185">Reference proteome</keyword>
<sequence>MSMNLRDTEPTLVDHETSGVGNQGHLTEGLTSSLPSANKIENEVEAKGSSFIDSVKDTFSGSSSAEKTASSLKDQVNDTLSHGTTEPYARNDPDKMVDRVEQTFNVSSEFPFSSNHLEFFSFFPFFSSLFVSAFCFLFKLLSHFLLLHLAILFFFPHYPDKKYHGYELDAMYLGANIRSAHLVYR</sequence>
<feature type="compositionally biased region" description="Basic and acidic residues" evidence="1">
    <location>
        <begin position="1"/>
        <end position="17"/>
    </location>
</feature>
<evidence type="ECO:0000313" key="4">
    <source>
        <dbReference type="Proteomes" id="UP000193986"/>
    </source>
</evidence>
<evidence type="ECO:0000256" key="1">
    <source>
        <dbReference type="SAM" id="MobiDB-lite"/>
    </source>
</evidence>
<keyword evidence="2" id="KW-0812">Transmembrane</keyword>
<accession>A0A1Y2AKX7</accession>
<gene>
    <name evidence="3" type="ORF">BCR39DRAFT_549825</name>
</gene>
<feature type="region of interest" description="Disordered" evidence="1">
    <location>
        <begin position="65"/>
        <end position="94"/>
    </location>
</feature>
<protein>
    <submittedName>
        <fullName evidence="3">Uncharacterized protein</fullName>
    </submittedName>
</protein>
<feature type="region of interest" description="Disordered" evidence="1">
    <location>
        <begin position="1"/>
        <end position="32"/>
    </location>
</feature>
<evidence type="ECO:0000313" key="3">
    <source>
        <dbReference type="EMBL" id="ORY23219.1"/>
    </source>
</evidence>
<feature type="transmembrane region" description="Helical" evidence="2">
    <location>
        <begin position="122"/>
        <end position="155"/>
    </location>
</feature>
<dbReference type="EMBL" id="MCFC01000082">
    <property type="protein sequence ID" value="ORY23219.1"/>
    <property type="molecule type" value="Genomic_DNA"/>
</dbReference>
<name>A0A1Y2AKX7_9TREE</name>